<keyword evidence="10" id="KW-1185">Reference proteome</keyword>
<evidence type="ECO:0000256" key="5">
    <source>
        <dbReference type="HAMAP-Rule" id="MF_01114"/>
    </source>
</evidence>
<dbReference type="InterPro" id="IPR036388">
    <property type="entry name" value="WH-like_DNA-bd_sf"/>
</dbReference>
<feature type="domain" description="RecX first three-helical" evidence="8">
    <location>
        <begin position="67"/>
        <end position="105"/>
    </location>
</feature>
<dbReference type="GO" id="GO:0005737">
    <property type="term" value="C:cytoplasm"/>
    <property type="evidence" value="ECO:0007669"/>
    <property type="project" value="UniProtKB-SubCell"/>
</dbReference>
<evidence type="ECO:0000256" key="2">
    <source>
        <dbReference type="ARBA" id="ARBA00009695"/>
    </source>
</evidence>
<dbReference type="Pfam" id="PF21981">
    <property type="entry name" value="RecX_HTH3"/>
    <property type="match status" value="2"/>
</dbReference>
<dbReference type="Pfam" id="PF02631">
    <property type="entry name" value="RecX_HTH2"/>
    <property type="match status" value="1"/>
</dbReference>
<dbReference type="InterPro" id="IPR053926">
    <property type="entry name" value="RecX_HTH_1st"/>
</dbReference>
<comment type="similarity">
    <text evidence="2 5">Belongs to the RecX family.</text>
</comment>
<dbReference type="OrthoDB" id="5421057at2"/>
<dbReference type="AlphaFoldDB" id="A0A1S2LZZ2"/>
<feature type="domain" description="RecX third three-helical" evidence="7">
    <location>
        <begin position="159"/>
        <end position="206"/>
    </location>
</feature>
<accession>A0A1S2LZZ2</accession>
<comment type="function">
    <text evidence="5">Modulates RecA activity.</text>
</comment>
<dbReference type="PANTHER" id="PTHR33602:SF1">
    <property type="entry name" value="REGULATORY PROTEIN RECX FAMILY PROTEIN"/>
    <property type="match status" value="1"/>
</dbReference>
<evidence type="ECO:0000256" key="4">
    <source>
        <dbReference type="ARBA" id="ARBA00022490"/>
    </source>
</evidence>
<evidence type="ECO:0000259" key="8">
    <source>
        <dbReference type="Pfam" id="PF21982"/>
    </source>
</evidence>
<evidence type="ECO:0000313" key="9">
    <source>
        <dbReference type="EMBL" id="OIJ17277.1"/>
    </source>
</evidence>
<name>A0A1S2LZZ2_9BACI</name>
<dbReference type="EMBL" id="MLQR01000001">
    <property type="protein sequence ID" value="OIJ17277.1"/>
    <property type="molecule type" value="Genomic_DNA"/>
</dbReference>
<dbReference type="Proteomes" id="UP000179524">
    <property type="component" value="Unassembled WGS sequence"/>
</dbReference>
<dbReference type="GO" id="GO:0006282">
    <property type="term" value="P:regulation of DNA repair"/>
    <property type="evidence" value="ECO:0007669"/>
    <property type="project" value="UniProtKB-UniRule"/>
</dbReference>
<dbReference type="Gene3D" id="1.10.10.10">
    <property type="entry name" value="Winged helix-like DNA-binding domain superfamily/Winged helix DNA-binding domain"/>
    <property type="match status" value="4"/>
</dbReference>
<evidence type="ECO:0000259" key="6">
    <source>
        <dbReference type="Pfam" id="PF02631"/>
    </source>
</evidence>
<organism evidence="9 10">
    <name type="scientific">Anaerobacillus alkalilacustris</name>
    <dbReference type="NCBI Taxonomy" id="393763"/>
    <lineage>
        <taxon>Bacteria</taxon>
        <taxon>Bacillati</taxon>
        <taxon>Bacillota</taxon>
        <taxon>Bacilli</taxon>
        <taxon>Bacillales</taxon>
        <taxon>Bacillaceae</taxon>
        <taxon>Anaerobacillus</taxon>
    </lineage>
</organism>
<dbReference type="HAMAP" id="MF_01114">
    <property type="entry name" value="RecX"/>
    <property type="match status" value="1"/>
</dbReference>
<sequence>MAVISKITTQKKNLERYNIFLDDGHGEQYAFSVDQGVLVTFQLRKGLEITKELLTEITHEEMIRNGYHHALNYLSYRMRSKKEVFDYLIKKEFDKEVISIVVDRLIKEKYINDAEFANAFVRSRINLTNKGPELVKKELIEKGISNVEITESLKMYTFEDQIEKASTLLLKKNLNTKRTSRTEYYNKMKLLLLSKGFTYEIAQHALQKLIEETVEDFDAEWDAVTYQGEKALRKYKNEDGWEKKKKIKQYLYRRGFTVDLIEKFIEEFV</sequence>
<gene>
    <name evidence="5" type="primary">recX</name>
    <name evidence="9" type="ORF">BKP37_01880</name>
</gene>
<dbReference type="InterPro" id="IPR053925">
    <property type="entry name" value="RecX_HTH_3rd"/>
</dbReference>
<dbReference type="InterPro" id="IPR003783">
    <property type="entry name" value="Regulatory_RecX"/>
</dbReference>
<reference evidence="9 10" key="1">
    <citation type="submission" date="2016-10" db="EMBL/GenBank/DDBJ databases">
        <title>Draft genome sequences of four alkaliphilic bacteria belonging to the Anaerobacillus genus.</title>
        <authorList>
            <person name="Bassil N.M."/>
            <person name="Lloyd J.R."/>
        </authorList>
    </citation>
    <scope>NUCLEOTIDE SEQUENCE [LARGE SCALE GENOMIC DNA]</scope>
    <source>
        <strain evidence="9 10">DSM 18345</strain>
    </source>
</reference>
<protein>
    <recommendedName>
        <fullName evidence="3 5">Regulatory protein RecX</fullName>
    </recommendedName>
</protein>
<dbReference type="Pfam" id="PF21982">
    <property type="entry name" value="RecX_HTH1"/>
    <property type="match status" value="1"/>
</dbReference>
<feature type="domain" description="RecX second three-helical" evidence="6">
    <location>
        <begin position="112"/>
        <end position="153"/>
    </location>
</feature>
<proteinExistence type="inferred from homology"/>
<comment type="caution">
    <text evidence="9">The sequence shown here is derived from an EMBL/GenBank/DDBJ whole genome shotgun (WGS) entry which is preliminary data.</text>
</comment>
<dbReference type="InterPro" id="IPR053924">
    <property type="entry name" value="RecX_HTH_2nd"/>
</dbReference>
<feature type="domain" description="RecX third three-helical" evidence="7">
    <location>
        <begin position="218"/>
        <end position="265"/>
    </location>
</feature>
<comment type="subcellular location">
    <subcellularLocation>
        <location evidence="1 5">Cytoplasm</location>
    </subcellularLocation>
</comment>
<evidence type="ECO:0000256" key="3">
    <source>
        <dbReference type="ARBA" id="ARBA00018111"/>
    </source>
</evidence>
<dbReference type="NCBIfam" id="NF010733">
    <property type="entry name" value="PRK14135.1"/>
    <property type="match status" value="1"/>
</dbReference>
<keyword evidence="4 5" id="KW-0963">Cytoplasm</keyword>
<evidence type="ECO:0000313" key="10">
    <source>
        <dbReference type="Proteomes" id="UP000179524"/>
    </source>
</evidence>
<dbReference type="RefSeq" id="WP_071308003.1">
    <property type="nucleotide sequence ID" value="NZ_MLQR01000001.1"/>
</dbReference>
<evidence type="ECO:0000259" key="7">
    <source>
        <dbReference type="Pfam" id="PF21981"/>
    </source>
</evidence>
<dbReference type="PANTHER" id="PTHR33602">
    <property type="entry name" value="REGULATORY PROTEIN RECX FAMILY PROTEIN"/>
    <property type="match status" value="1"/>
</dbReference>
<evidence type="ECO:0000256" key="1">
    <source>
        <dbReference type="ARBA" id="ARBA00004496"/>
    </source>
</evidence>